<dbReference type="STRING" id="763407.A0A162V8N4"/>
<dbReference type="InterPro" id="IPR013083">
    <property type="entry name" value="Znf_RING/FYVE/PHD"/>
</dbReference>
<evidence type="ECO:0000313" key="12">
    <source>
        <dbReference type="Proteomes" id="UP000077315"/>
    </source>
</evidence>
<dbReference type="GO" id="GO:0008270">
    <property type="term" value="F:zinc ion binding"/>
    <property type="evidence" value="ECO:0007669"/>
    <property type="project" value="UniProtKB-KW"/>
</dbReference>
<evidence type="ECO:0000256" key="3">
    <source>
        <dbReference type="ARBA" id="ARBA00022679"/>
    </source>
</evidence>
<dbReference type="InParanoid" id="A0A162V8N4"/>
<keyword evidence="5 8" id="KW-0863">Zinc-finger</keyword>
<organism evidence="11 12">
    <name type="scientific">Phycomyces blakesleeanus (strain ATCC 8743b / DSM 1359 / FGSC 10004 / NBRC 33097 / NRRL 1555)</name>
    <dbReference type="NCBI Taxonomy" id="763407"/>
    <lineage>
        <taxon>Eukaryota</taxon>
        <taxon>Fungi</taxon>
        <taxon>Fungi incertae sedis</taxon>
        <taxon>Mucoromycota</taxon>
        <taxon>Mucoromycotina</taxon>
        <taxon>Mucoromycetes</taxon>
        <taxon>Mucorales</taxon>
        <taxon>Phycomycetaceae</taxon>
        <taxon>Phycomyces</taxon>
    </lineage>
</organism>
<name>A0A162V8N4_PHYB8</name>
<feature type="compositionally biased region" description="Polar residues" evidence="9">
    <location>
        <begin position="130"/>
        <end position="144"/>
    </location>
</feature>
<proteinExistence type="predicted"/>
<keyword evidence="7" id="KW-0862">Zinc</keyword>
<feature type="compositionally biased region" description="Polar residues" evidence="9">
    <location>
        <begin position="363"/>
        <end position="377"/>
    </location>
</feature>
<dbReference type="EMBL" id="KV440971">
    <property type="protein sequence ID" value="OAD80893.1"/>
    <property type="molecule type" value="Genomic_DNA"/>
</dbReference>
<evidence type="ECO:0000256" key="7">
    <source>
        <dbReference type="ARBA" id="ARBA00022833"/>
    </source>
</evidence>
<dbReference type="CDD" id="cd16667">
    <property type="entry name" value="RING-H2_RNF126-like"/>
    <property type="match status" value="1"/>
</dbReference>
<dbReference type="PROSITE" id="PS50089">
    <property type="entry name" value="ZF_RING_2"/>
    <property type="match status" value="1"/>
</dbReference>
<dbReference type="PANTHER" id="PTHR45931:SF3">
    <property type="entry name" value="RING ZINC FINGER-CONTAINING PROTEIN"/>
    <property type="match status" value="1"/>
</dbReference>
<feature type="non-terminal residue" evidence="11">
    <location>
        <position position="391"/>
    </location>
</feature>
<dbReference type="AlphaFoldDB" id="A0A162V8N4"/>
<dbReference type="SUPFAM" id="SSF57850">
    <property type="entry name" value="RING/U-box"/>
    <property type="match status" value="1"/>
</dbReference>
<dbReference type="GO" id="GO:0061630">
    <property type="term" value="F:ubiquitin protein ligase activity"/>
    <property type="evidence" value="ECO:0007669"/>
    <property type="project" value="UniProtKB-EC"/>
</dbReference>
<evidence type="ECO:0000256" key="1">
    <source>
        <dbReference type="ARBA" id="ARBA00000900"/>
    </source>
</evidence>
<keyword evidence="3" id="KW-0808">Transferase</keyword>
<feature type="region of interest" description="Disordered" evidence="9">
    <location>
        <begin position="19"/>
        <end position="57"/>
    </location>
</feature>
<evidence type="ECO:0000256" key="9">
    <source>
        <dbReference type="SAM" id="MobiDB-lite"/>
    </source>
</evidence>
<dbReference type="GO" id="GO:0006511">
    <property type="term" value="P:ubiquitin-dependent protein catabolic process"/>
    <property type="evidence" value="ECO:0007669"/>
    <property type="project" value="TreeGrafter"/>
</dbReference>
<dbReference type="RefSeq" id="XP_018298933.1">
    <property type="nucleotide sequence ID" value="XM_018433542.1"/>
</dbReference>
<feature type="region of interest" description="Disordered" evidence="9">
    <location>
        <begin position="281"/>
        <end position="391"/>
    </location>
</feature>
<dbReference type="InterPro" id="IPR001841">
    <property type="entry name" value="Znf_RING"/>
</dbReference>
<feature type="domain" description="RING-type" evidence="10">
    <location>
        <begin position="232"/>
        <end position="273"/>
    </location>
</feature>
<dbReference type="Gene3D" id="3.30.40.10">
    <property type="entry name" value="Zinc/RING finger domain, C3HC4 (zinc finger)"/>
    <property type="match status" value="1"/>
</dbReference>
<gene>
    <name evidence="11" type="ORF">PHYBLDRAFT_157004</name>
</gene>
<dbReference type="PANTHER" id="PTHR45931">
    <property type="entry name" value="SI:CH211-59O9.10"/>
    <property type="match status" value="1"/>
</dbReference>
<comment type="catalytic activity">
    <reaction evidence="1">
        <text>S-ubiquitinyl-[E2 ubiquitin-conjugating enzyme]-L-cysteine + [acceptor protein]-L-lysine = [E2 ubiquitin-conjugating enzyme]-L-cysteine + N(6)-ubiquitinyl-[acceptor protein]-L-lysine.</text>
        <dbReference type="EC" id="2.3.2.27"/>
    </reaction>
</comment>
<dbReference type="GO" id="GO:0005634">
    <property type="term" value="C:nucleus"/>
    <property type="evidence" value="ECO:0007669"/>
    <property type="project" value="TreeGrafter"/>
</dbReference>
<keyword evidence="12" id="KW-1185">Reference proteome</keyword>
<sequence>MAPDPTCQVCNQQFIEEIEDDADDPRRFLSGTESQPPLMNIFRSETGEGGPDENALGPFFESIMAAILGQTPMRPNGTNTPGNGTDTDGTPETGGGQENQRSPFVLYTGLVDGGNIHPIRTNMPRRASSENDSAQNRDASNQTPDGEAGNRVSSIASVMQMLQTLAGAPLDAGFVGNPNDYVFSQGALDNIISQLMEQTVGRTAPPPAPDEVIESLGDRVLTQAEQDLQVDCAVCKEEFDIKERVIELPCAHIFHNECIKPWLKMNGTCPVCRHSVVPETAGARDGSQTTNDPLSSGQATDTAADSNQSTNDTSSGNQGQQPPTSASIFSWLGGSRQDRGGSNTPSWPANIPGPFSWGPGQRRASNGHNHSPASSDNNQDHPDNDAPDLDL</sequence>
<dbReference type="SMART" id="SM00184">
    <property type="entry name" value="RING"/>
    <property type="match status" value="1"/>
</dbReference>
<accession>A0A162V8N4</accession>
<reference evidence="12" key="1">
    <citation type="submission" date="2015-06" db="EMBL/GenBank/DDBJ databases">
        <title>Expansion of signal transduction pathways in fungi by whole-genome duplication.</title>
        <authorList>
            <consortium name="DOE Joint Genome Institute"/>
            <person name="Corrochano L.M."/>
            <person name="Kuo A."/>
            <person name="Marcet-Houben M."/>
            <person name="Polaino S."/>
            <person name="Salamov A."/>
            <person name="Villalobos J.M."/>
            <person name="Alvarez M.I."/>
            <person name="Avalos J."/>
            <person name="Benito E.P."/>
            <person name="Benoit I."/>
            <person name="Burger G."/>
            <person name="Camino L.P."/>
            <person name="Canovas D."/>
            <person name="Cerda-Olmedo E."/>
            <person name="Cheng J.-F."/>
            <person name="Dominguez A."/>
            <person name="Elias M."/>
            <person name="Eslava A.P."/>
            <person name="Glaser F."/>
            <person name="Grimwood J."/>
            <person name="Gutierrez G."/>
            <person name="Heitman J."/>
            <person name="Henrissat B."/>
            <person name="Iturriaga E.A."/>
            <person name="Lang B.F."/>
            <person name="Lavin J.L."/>
            <person name="Lee S."/>
            <person name="Li W."/>
            <person name="Lindquist E."/>
            <person name="Lopez-Garcia S."/>
            <person name="Luque E.M."/>
            <person name="Marcos A.T."/>
            <person name="Martin J."/>
            <person name="McCluskey K."/>
            <person name="Medina H.R."/>
            <person name="Miralles-Duran A."/>
            <person name="Miyazaki A."/>
            <person name="Munoz-Torres E."/>
            <person name="Oguiza J.A."/>
            <person name="Ohm R."/>
            <person name="Olmedo M."/>
            <person name="Orejas M."/>
            <person name="Ortiz-Castellanos L."/>
            <person name="Pisabarro A.G."/>
            <person name="Rodriguez-Romero J."/>
            <person name="Ruiz-Herrera J."/>
            <person name="Ruiz-Vazquez R."/>
            <person name="Sanz C."/>
            <person name="Schackwitz W."/>
            <person name="Schmutz J."/>
            <person name="Shahriari M."/>
            <person name="Shelest E."/>
            <person name="Silva-Franco F."/>
            <person name="Soanes D."/>
            <person name="Syed K."/>
            <person name="Tagua V.G."/>
            <person name="Talbot N.J."/>
            <person name="Thon M."/>
            <person name="De vries R.P."/>
            <person name="Wiebenga A."/>
            <person name="Yadav J.S."/>
            <person name="Braun E.L."/>
            <person name="Baker S."/>
            <person name="Garre V."/>
            <person name="Horwitz B."/>
            <person name="Torres-Martinez S."/>
            <person name="Idnurm A."/>
            <person name="Herrera-Estrella A."/>
            <person name="Gabaldon T."/>
            <person name="Grigoriev I.V."/>
        </authorList>
    </citation>
    <scope>NUCLEOTIDE SEQUENCE [LARGE SCALE GENOMIC DNA]</scope>
    <source>
        <strain evidence="12">NRRL 1555(-)</strain>
    </source>
</reference>
<keyword evidence="6" id="KW-0833">Ubl conjugation pathway</keyword>
<dbReference type="EC" id="2.3.2.27" evidence="2"/>
<evidence type="ECO:0000259" key="10">
    <source>
        <dbReference type="PROSITE" id="PS50089"/>
    </source>
</evidence>
<dbReference type="Pfam" id="PF13639">
    <property type="entry name" value="zf-RING_2"/>
    <property type="match status" value="1"/>
</dbReference>
<dbReference type="InterPro" id="IPR051834">
    <property type="entry name" value="RING_finger_E3_ligase"/>
</dbReference>
<dbReference type="OrthoDB" id="8062037at2759"/>
<evidence type="ECO:0000256" key="2">
    <source>
        <dbReference type="ARBA" id="ARBA00012483"/>
    </source>
</evidence>
<evidence type="ECO:0000256" key="4">
    <source>
        <dbReference type="ARBA" id="ARBA00022723"/>
    </source>
</evidence>
<keyword evidence="4" id="KW-0479">Metal-binding</keyword>
<evidence type="ECO:0000256" key="8">
    <source>
        <dbReference type="PROSITE-ProRule" id="PRU00175"/>
    </source>
</evidence>
<dbReference type="FunFam" id="3.30.40.10:FF:000127">
    <property type="entry name" value="E3 ubiquitin-protein ligase RNF181"/>
    <property type="match status" value="1"/>
</dbReference>
<feature type="region of interest" description="Disordered" evidence="9">
    <location>
        <begin position="71"/>
        <end position="150"/>
    </location>
</feature>
<feature type="compositionally biased region" description="Polar residues" evidence="9">
    <location>
        <begin position="286"/>
        <end position="328"/>
    </location>
</feature>
<feature type="compositionally biased region" description="Low complexity" evidence="9">
    <location>
        <begin position="75"/>
        <end position="91"/>
    </location>
</feature>
<protein>
    <recommendedName>
        <fullName evidence="2">RING-type E3 ubiquitin transferase</fullName>
        <ecNumber evidence="2">2.3.2.27</ecNumber>
    </recommendedName>
</protein>
<dbReference type="GO" id="GO:0016567">
    <property type="term" value="P:protein ubiquitination"/>
    <property type="evidence" value="ECO:0007669"/>
    <property type="project" value="UniProtKB-ARBA"/>
</dbReference>
<dbReference type="GeneID" id="28994448"/>
<dbReference type="Proteomes" id="UP000077315">
    <property type="component" value="Unassembled WGS sequence"/>
</dbReference>
<evidence type="ECO:0000256" key="6">
    <source>
        <dbReference type="ARBA" id="ARBA00022786"/>
    </source>
</evidence>
<evidence type="ECO:0000313" key="11">
    <source>
        <dbReference type="EMBL" id="OAD80893.1"/>
    </source>
</evidence>
<dbReference type="VEuPathDB" id="FungiDB:PHYBLDRAFT_157004"/>
<evidence type="ECO:0000256" key="5">
    <source>
        <dbReference type="ARBA" id="ARBA00022771"/>
    </source>
</evidence>